<gene>
    <name evidence="1" type="ORF">RF11_04473</name>
</gene>
<dbReference type="AlphaFoldDB" id="A0A0C2JTL5"/>
<protein>
    <submittedName>
        <fullName evidence="1">Uncharacterized protein</fullName>
    </submittedName>
</protein>
<dbReference type="Proteomes" id="UP000031668">
    <property type="component" value="Unassembled WGS sequence"/>
</dbReference>
<comment type="caution">
    <text evidence="1">The sequence shown here is derived from an EMBL/GenBank/DDBJ whole genome shotgun (WGS) entry which is preliminary data.</text>
</comment>
<evidence type="ECO:0000313" key="1">
    <source>
        <dbReference type="EMBL" id="KII72738.1"/>
    </source>
</evidence>
<sequence length="106" mass="11911">MSVSDLGDAVLTLVEVISPCGILCPHGLVPTGFVEPHVVHNENTFVYSTGQELFKGRQERPRDQKPTYPNLFEGGSIKISPSDCDGYYRNMLKYNRRGYPGDEIYE</sequence>
<accession>A0A0C2JTL5</accession>
<keyword evidence="2" id="KW-1185">Reference proteome</keyword>
<evidence type="ECO:0000313" key="2">
    <source>
        <dbReference type="Proteomes" id="UP000031668"/>
    </source>
</evidence>
<organism evidence="1 2">
    <name type="scientific">Thelohanellus kitauei</name>
    <name type="common">Myxosporean</name>
    <dbReference type="NCBI Taxonomy" id="669202"/>
    <lineage>
        <taxon>Eukaryota</taxon>
        <taxon>Metazoa</taxon>
        <taxon>Cnidaria</taxon>
        <taxon>Myxozoa</taxon>
        <taxon>Myxosporea</taxon>
        <taxon>Bivalvulida</taxon>
        <taxon>Platysporina</taxon>
        <taxon>Myxobolidae</taxon>
        <taxon>Thelohanellus</taxon>
    </lineage>
</organism>
<reference evidence="1 2" key="1">
    <citation type="journal article" date="2014" name="Genome Biol. Evol.">
        <title>The genome of the myxosporean Thelohanellus kitauei shows adaptations to nutrient acquisition within its fish host.</title>
        <authorList>
            <person name="Yang Y."/>
            <person name="Xiong J."/>
            <person name="Zhou Z."/>
            <person name="Huo F."/>
            <person name="Miao W."/>
            <person name="Ran C."/>
            <person name="Liu Y."/>
            <person name="Zhang J."/>
            <person name="Feng J."/>
            <person name="Wang M."/>
            <person name="Wang M."/>
            <person name="Wang L."/>
            <person name="Yao B."/>
        </authorList>
    </citation>
    <scope>NUCLEOTIDE SEQUENCE [LARGE SCALE GENOMIC DNA]</scope>
    <source>
        <strain evidence="1">Wuqing</strain>
    </source>
</reference>
<proteinExistence type="predicted"/>
<name>A0A0C2JTL5_THEKT</name>
<dbReference type="EMBL" id="JWZT01001126">
    <property type="protein sequence ID" value="KII72738.1"/>
    <property type="molecule type" value="Genomic_DNA"/>
</dbReference>